<dbReference type="Pfam" id="PF00226">
    <property type="entry name" value="DnaJ"/>
    <property type="match status" value="1"/>
</dbReference>
<sequence>MKPTPGNGDPYQILGLEPGASAAAIKRAYLQLVRRHPPEQQPEEFKRIRAAYEQLKDARARAKTDLGLFHLDTGRLARKLGPLRWPGRSIIQYAPGELLTCCGDLGRTDFHDDYKEQITKDGN</sequence>
<dbReference type="InterPro" id="IPR052276">
    <property type="entry name" value="Diphthamide-biosynth_chaperone"/>
</dbReference>
<proteinExistence type="predicted"/>
<evidence type="ECO:0000313" key="4">
    <source>
        <dbReference type="Proteomes" id="UP000239430"/>
    </source>
</evidence>
<dbReference type="EMBL" id="PVXL01000046">
    <property type="protein sequence ID" value="PRR72321.1"/>
    <property type="molecule type" value="Genomic_DNA"/>
</dbReference>
<accession>A0A9X7J3A1</accession>
<dbReference type="SUPFAM" id="SSF46565">
    <property type="entry name" value="Chaperone J-domain"/>
    <property type="match status" value="1"/>
</dbReference>
<dbReference type="Gene3D" id="1.10.287.110">
    <property type="entry name" value="DnaJ domain"/>
    <property type="match status" value="1"/>
</dbReference>
<organism evidence="3 4">
    <name type="scientific">Neomoorella stamsii</name>
    <dbReference type="NCBI Taxonomy" id="1266720"/>
    <lineage>
        <taxon>Bacteria</taxon>
        <taxon>Bacillati</taxon>
        <taxon>Bacillota</taxon>
        <taxon>Clostridia</taxon>
        <taxon>Neomoorellales</taxon>
        <taxon>Neomoorellaceae</taxon>
        <taxon>Neomoorella</taxon>
    </lineage>
</organism>
<dbReference type="InterPro" id="IPR001623">
    <property type="entry name" value="DnaJ_domain"/>
</dbReference>
<reference evidence="3 4" key="1">
    <citation type="submission" date="2018-03" db="EMBL/GenBank/DDBJ databases">
        <title>Genome sequence of Moorella stamsii DSM 26217.</title>
        <authorList>
            <person name="Poehlein A."/>
            <person name="Daniel R."/>
        </authorList>
    </citation>
    <scope>NUCLEOTIDE SEQUENCE [LARGE SCALE GENOMIC DNA]</scope>
    <source>
        <strain evidence="4">DSM 26217</strain>
    </source>
</reference>
<evidence type="ECO:0000313" key="3">
    <source>
        <dbReference type="EMBL" id="PRR72321.1"/>
    </source>
</evidence>
<dbReference type="GO" id="GO:0006260">
    <property type="term" value="P:DNA replication"/>
    <property type="evidence" value="ECO:0007669"/>
    <property type="project" value="UniProtKB-KW"/>
</dbReference>
<protein>
    <submittedName>
        <fullName evidence="3">Chaperone protein DnaJ</fullName>
    </submittedName>
</protein>
<dbReference type="PANTHER" id="PTHR44240">
    <property type="entry name" value="DNAJ DOMAIN (PROKARYOTIC HEAT SHOCK PROTEIN)-RELATED"/>
    <property type="match status" value="1"/>
</dbReference>
<feature type="domain" description="J" evidence="2">
    <location>
        <begin position="9"/>
        <end position="68"/>
    </location>
</feature>
<keyword evidence="4" id="KW-1185">Reference proteome</keyword>
<dbReference type="SMART" id="SM00271">
    <property type="entry name" value="DnaJ"/>
    <property type="match status" value="1"/>
</dbReference>
<keyword evidence="1" id="KW-0235">DNA replication</keyword>
<dbReference type="PROSITE" id="PS50076">
    <property type="entry name" value="DNAJ_2"/>
    <property type="match status" value="1"/>
</dbReference>
<gene>
    <name evidence="3" type="primary">dnaJ_3</name>
    <name evidence="3" type="ORF">MOST_20320</name>
</gene>
<dbReference type="InterPro" id="IPR036869">
    <property type="entry name" value="J_dom_sf"/>
</dbReference>
<dbReference type="RefSeq" id="WP_054937798.1">
    <property type="nucleotide sequence ID" value="NZ_PVXL01000046.1"/>
</dbReference>
<name>A0A9X7J3A1_9FIRM</name>
<dbReference type="Proteomes" id="UP000239430">
    <property type="component" value="Unassembled WGS sequence"/>
</dbReference>
<dbReference type="CDD" id="cd06257">
    <property type="entry name" value="DnaJ"/>
    <property type="match status" value="1"/>
</dbReference>
<comment type="caution">
    <text evidence="3">The sequence shown here is derived from an EMBL/GenBank/DDBJ whole genome shotgun (WGS) entry which is preliminary data.</text>
</comment>
<evidence type="ECO:0000256" key="1">
    <source>
        <dbReference type="ARBA" id="ARBA00022705"/>
    </source>
</evidence>
<dbReference type="AlphaFoldDB" id="A0A9X7J3A1"/>
<dbReference type="PRINTS" id="PR00625">
    <property type="entry name" value="JDOMAIN"/>
</dbReference>
<dbReference type="PANTHER" id="PTHR44240:SF10">
    <property type="entry name" value="J DOMAIN-CONTAINING PROTEIN"/>
    <property type="match status" value="1"/>
</dbReference>
<evidence type="ECO:0000259" key="2">
    <source>
        <dbReference type="PROSITE" id="PS50076"/>
    </source>
</evidence>